<gene>
    <name evidence="2" type="ORF">SAMN05216259_10547</name>
</gene>
<dbReference type="Pfam" id="PF04149">
    <property type="entry name" value="DUF397"/>
    <property type="match status" value="1"/>
</dbReference>
<dbReference type="OrthoDB" id="3402668at2"/>
<name>A0A1H0D2T9_9ACTN</name>
<feature type="domain" description="DUF397" evidence="1">
    <location>
        <begin position="6"/>
        <end position="56"/>
    </location>
</feature>
<evidence type="ECO:0000259" key="1">
    <source>
        <dbReference type="Pfam" id="PF04149"/>
    </source>
</evidence>
<evidence type="ECO:0000313" key="2">
    <source>
        <dbReference type="EMBL" id="SDN64449.1"/>
    </source>
</evidence>
<protein>
    <recommendedName>
        <fullName evidence="1">DUF397 domain-containing protein</fullName>
    </recommendedName>
</protein>
<dbReference type="InterPro" id="IPR007278">
    <property type="entry name" value="DUF397"/>
</dbReference>
<keyword evidence="3" id="KW-1185">Reference proteome</keyword>
<dbReference type="Proteomes" id="UP000199341">
    <property type="component" value="Unassembled WGS sequence"/>
</dbReference>
<dbReference type="RefSeq" id="WP_093784364.1">
    <property type="nucleotide sequence ID" value="NZ_FNIE01000005.1"/>
</dbReference>
<evidence type="ECO:0000313" key="3">
    <source>
        <dbReference type="Proteomes" id="UP000199341"/>
    </source>
</evidence>
<organism evidence="2 3">
    <name type="scientific">Actinacidiphila guanduensis</name>
    <dbReference type="NCBI Taxonomy" id="310781"/>
    <lineage>
        <taxon>Bacteria</taxon>
        <taxon>Bacillati</taxon>
        <taxon>Actinomycetota</taxon>
        <taxon>Actinomycetes</taxon>
        <taxon>Kitasatosporales</taxon>
        <taxon>Streptomycetaceae</taxon>
        <taxon>Actinacidiphila</taxon>
    </lineage>
</organism>
<reference evidence="2 3" key="1">
    <citation type="submission" date="2016-10" db="EMBL/GenBank/DDBJ databases">
        <authorList>
            <person name="de Groot N.N."/>
        </authorList>
    </citation>
    <scope>NUCLEOTIDE SEQUENCE [LARGE SCALE GENOMIC DNA]</scope>
    <source>
        <strain evidence="2 3">CGMCC 4.2022</strain>
    </source>
</reference>
<dbReference type="AlphaFoldDB" id="A0A1H0D2T9"/>
<dbReference type="EMBL" id="FNIE01000005">
    <property type="protein sequence ID" value="SDN64449.1"/>
    <property type="molecule type" value="Genomic_DNA"/>
</dbReference>
<proteinExistence type="predicted"/>
<accession>A0A1H0D2T9</accession>
<sequence length="74" mass="8201">MTVRQSWQKSSYSQDAGDCVELRAHGGAVLLRESDDPTVILTTTRKDLARFLRFLKSAPLPAHLPPSRARGARP</sequence>